<sequence length="197" mass="22650">MNSYRTVFGRYEKKINIKRSIFIATISHADDSEEAREFIREISRSYNDATHNCPAYRVIEHEQIVEFSSDNGEPSGTAGRPILGVLRKFDLLNVVVVVTRYFGGVKLGVRGLIDAYSSVVEKALAEIKIVKMVPIKVYRIKVDYNKYGKVMQELHYLNFEIIGTEYFGNFAYIDVRGNENLNGYEIVEEKTIFVKEE</sequence>
<dbReference type="InterPro" id="IPR001498">
    <property type="entry name" value="Impact_N"/>
</dbReference>
<dbReference type="EMBL" id="LBFC01000022">
    <property type="protein sequence ID" value="ONN26616.1"/>
    <property type="molecule type" value="Genomic_DNA"/>
</dbReference>
<evidence type="ECO:0000256" key="1">
    <source>
        <dbReference type="ARBA" id="ARBA00007665"/>
    </source>
</evidence>
<dbReference type="SUPFAM" id="SSF54211">
    <property type="entry name" value="Ribosomal protein S5 domain 2-like"/>
    <property type="match status" value="1"/>
</dbReference>
<comment type="caution">
    <text evidence="3">The sequence shown here is derived from an EMBL/GenBank/DDBJ whole genome shotgun (WGS) entry which is preliminary data.</text>
</comment>
<reference evidence="3 4" key="1">
    <citation type="submission" date="2015-06" db="EMBL/GenBank/DDBJ databases">
        <title>Genome sequencing of Thermotogales isolates from hydrothermal vents.</title>
        <authorList>
            <person name="Haverkamp T.H."/>
            <person name="Kublanov I.V."/>
            <person name="Nesbo C.L."/>
        </authorList>
    </citation>
    <scope>NUCLEOTIDE SEQUENCE [LARGE SCALE GENOMIC DNA]</scope>
    <source>
        <strain evidence="4">ik275mar</strain>
    </source>
</reference>
<proteinExistence type="inferred from homology"/>
<dbReference type="InterPro" id="IPR036956">
    <property type="entry name" value="Impact_N_sf"/>
</dbReference>
<dbReference type="PANTHER" id="PTHR16301:SF20">
    <property type="entry name" value="IMPACT FAMILY MEMBER YIGZ"/>
    <property type="match status" value="1"/>
</dbReference>
<dbReference type="InterPro" id="IPR023582">
    <property type="entry name" value="Impact"/>
</dbReference>
<dbReference type="Pfam" id="PF01205">
    <property type="entry name" value="Impact_N"/>
    <property type="match status" value="1"/>
</dbReference>
<dbReference type="Gene3D" id="3.30.230.30">
    <property type="entry name" value="Impact, N-terminal domain"/>
    <property type="match status" value="1"/>
</dbReference>
<dbReference type="Proteomes" id="UP000242616">
    <property type="component" value="Unassembled WGS sequence"/>
</dbReference>
<comment type="similarity">
    <text evidence="1">Belongs to the IMPACT family.</text>
</comment>
<protein>
    <recommendedName>
        <fullName evidence="2">Impact N-terminal domain-containing protein</fullName>
    </recommendedName>
</protein>
<feature type="domain" description="Impact N-terminal" evidence="2">
    <location>
        <begin position="18"/>
        <end position="124"/>
    </location>
</feature>
<dbReference type="InterPro" id="IPR020568">
    <property type="entry name" value="Ribosomal_Su5_D2-typ_SF"/>
</dbReference>
<keyword evidence="4" id="KW-1185">Reference proteome</keyword>
<organism evidence="3 4">
    <name type="scientific">Thermosipho affectus</name>
    <dbReference type="NCBI Taxonomy" id="660294"/>
    <lineage>
        <taxon>Bacteria</taxon>
        <taxon>Thermotogati</taxon>
        <taxon>Thermotogota</taxon>
        <taxon>Thermotogae</taxon>
        <taxon>Thermotogales</taxon>
        <taxon>Fervidobacteriaceae</taxon>
        <taxon>Thermosipho</taxon>
    </lineage>
</organism>
<dbReference type="RefSeq" id="WP_077198525.1">
    <property type="nucleotide sequence ID" value="NZ_LBFC01000022.1"/>
</dbReference>
<dbReference type="PROSITE" id="PS00910">
    <property type="entry name" value="UPF0029"/>
    <property type="match status" value="1"/>
</dbReference>
<accession>A0ABX3IFM0</accession>
<evidence type="ECO:0000259" key="2">
    <source>
        <dbReference type="Pfam" id="PF01205"/>
    </source>
</evidence>
<evidence type="ECO:0000313" key="4">
    <source>
        <dbReference type="Proteomes" id="UP000242616"/>
    </source>
</evidence>
<name>A0ABX3IFM0_9BACT</name>
<dbReference type="PANTHER" id="PTHR16301">
    <property type="entry name" value="IMPACT-RELATED"/>
    <property type="match status" value="1"/>
</dbReference>
<dbReference type="InterPro" id="IPR020569">
    <property type="entry name" value="UPF0029_Impact_CS"/>
</dbReference>
<gene>
    <name evidence="3" type="ORF">XJ44_06980</name>
</gene>
<evidence type="ECO:0000313" key="3">
    <source>
        <dbReference type="EMBL" id="ONN26616.1"/>
    </source>
</evidence>